<keyword evidence="8 10" id="KW-1133">Transmembrane helix</keyword>
<evidence type="ECO:0000256" key="9">
    <source>
        <dbReference type="ARBA" id="ARBA00023136"/>
    </source>
</evidence>
<dbReference type="Gene3D" id="3.30.70.1350">
    <property type="entry name" value="Cation efflux protein, cytoplasmic domain"/>
    <property type="match status" value="1"/>
</dbReference>
<evidence type="ECO:0000256" key="10">
    <source>
        <dbReference type="SAM" id="Phobius"/>
    </source>
</evidence>
<dbReference type="InterPro" id="IPR002524">
    <property type="entry name" value="Cation_efflux"/>
</dbReference>
<dbReference type="PANTHER" id="PTHR43840:SF41">
    <property type="entry name" value="CATION-EFFLUX PUMP FIEF"/>
    <property type="match status" value="1"/>
</dbReference>
<keyword evidence="5" id="KW-0410">Iron transport</keyword>
<dbReference type="InterPro" id="IPR058533">
    <property type="entry name" value="Cation_efflux_TM"/>
</dbReference>
<dbReference type="OrthoDB" id="9806522at2"/>
<feature type="transmembrane region" description="Helical" evidence="10">
    <location>
        <begin position="181"/>
        <end position="198"/>
    </location>
</feature>
<evidence type="ECO:0000256" key="3">
    <source>
        <dbReference type="ARBA" id="ARBA00022448"/>
    </source>
</evidence>
<feature type="domain" description="Cation efflux protein cytoplasmic" evidence="12">
    <location>
        <begin position="211"/>
        <end position="287"/>
    </location>
</feature>
<gene>
    <name evidence="13" type="primary">fieF</name>
    <name evidence="13" type="ORF">NCTC13337_00297</name>
</gene>
<proteinExistence type="inferred from homology"/>
<keyword evidence="5" id="KW-0408">Iron</keyword>
<evidence type="ECO:0000259" key="12">
    <source>
        <dbReference type="Pfam" id="PF16916"/>
    </source>
</evidence>
<evidence type="ECO:0000256" key="2">
    <source>
        <dbReference type="ARBA" id="ARBA00010212"/>
    </source>
</evidence>
<reference evidence="13 14" key="1">
    <citation type="submission" date="2018-06" db="EMBL/GenBank/DDBJ databases">
        <authorList>
            <consortium name="Pathogen Informatics"/>
            <person name="Doyle S."/>
        </authorList>
    </citation>
    <scope>NUCLEOTIDE SEQUENCE [LARGE SCALE GENOMIC DNA]</scope>
    <source>
        <strain evidence="13 14">NCTC13337</strain>
    </source>
</reference>
<dbReference type="Pfam" id="PF16916">
    <property type="entry name" value="ZT_dimer"/>
    <property type="match status" value="1"/>
</dbReference>
<keyword evidence="3" id="KW-0813">Transport</keyword>
<keyword evidence="7" id="KW-0406">Ion transport</keyword>
<comment type="similarity">
    <text evidence="2">Belongs to the cation diffusion facilitator (CDF) transporter (TC 2.A.4) family. FieF subfamily.</text>
</comment>
<evidence type="ECO:0000256" key="4">
    <source>
        <dbReference type="ARBA" id="ARBA00022475"/>
    </source>
</evidence>
<dbReference type="EMBL" id="UHIC01000001">
    <property type="protein sequence ID" value="SUO93563.1"/>
    <property type="molecule type" value="Genomic_DNA"/>
</dbReference>
<dbReference type="SUPFAM" id="SSF160240">
    <property type="entry name" value="Cation efflux protein cytoplasmic domain-like"/>
    <property type="match status" value="1"/>
</dbReference>
<dbReference type="Pfam" id="PF01545">
    <property type="entry name" value="Cation_efflux"/>
    <property type="match status" value="1"/>
</dbReference>
<keyword evidence="6 10" id="KW-0812">Transmembrane</keyword>
<evidence type="ECO:0000259" key="11">
    <source>
        <dbReference type="Pfam" id="PF01545"/>
    </source>
</evidence>
<evidence type="ECO:0000313" key="14">
    <source>
        <dbReference type="Proteomes" id="UP000254601"/>
    </source>
</evidence>
<evidence type="ECO:0000256" key="7">
    <source>
        <dbReference type="ARBA" id="ARBA00022906"/>
    </source>
</evidence>
<accession>A0A380MNU0</accession>
<dbReference type="Proteomes" id="UP000254601">
    <property type="component" value="Unassembled WGS sequence"/>
</dbReference>
<dbReference type="RefSeq" id="WP_072577143.1">
    <property type="nucleotide sequence ID" value="NZ_LWHB01000136.1"/>
</dbReference>
<dbReference type="GO" id="GO:0006882">
    <property type="term" value="P:intracellular zinc ion homeostasis"/>
    <property type="evidence" value="ECO:0007669"/>
    <property type="project" value="TreeGrafter"/>
</dbReference>
<dbReference type="InterPro" id="IPR027470">
    <property type="entry name" value="Cation_efflux_CTD"/>
</dbReference>
<feature type="transmembrane region" description="Helical" evidence="10">
    <location>
        <begin position="38"/>
        <end position="59"/>
    </location>
</feature>
<dbReference type="GO" id="GO:0015086">
    <property type="term" value="F:cadmium ion transmembrane transporter activity"/>
    <property type="evidence" value="ECO:0007669"/>
    <property type="project" value="TreeGrafter"/>
</dbReference>
<dbReference type="AlphaFoldDB" id="A0A380MNU0"/>
<evidence type="ECO:0000256" key="5">
    <source>
        <dbReference type="ARBA" id="ARBA00022496"/>
    </source>
</evidence>
<sequence>MNHTQRLIKRVSLASVSLAVSLAILKIWAWWLTDSVSLLASLMDSATDILASGINLFAVRYAMIDADDNHHYGHGKAESLSALAQGMFIAGSSIFLIVNAFPRLFTPQVLHHDFAGIVVMIISILGTLALVCYQRHILKFIDSQSVRADSLNYLNDLLTNCGVLFALIFSSLLGWTIADPVFAIIVAFWMLRGVWIILKEAIATLMDVALPVEEMQQIERAIDSVSGHLGAHLLRARRSGQWRIIDMHLEFDDHISLTEAHEINDHVEEAISKCFAGPCEIMIHLEPVSVAYVDRFKIGVGTQ</sequence>
<dbReference type="GO" id="GO:0005886">
    <property type="term" value="C:plasma membrane"/>
    <property type="evidence" value="ECO:0007669"/>
    <property type="project" value="TreeGrafter"/>
</dbReference>
<name>A0A380MNU0_9GAMM</name>
<organism evidence="13 14">
    <name type="scientific">Suttonella ornithocola</name>
    <dbReference type="NCBI Taxonomy" id="279832"/>
    <lineage>
        <taxon>Bacteria</taxon>
        <taxon>Pseudomonadati</taxon>
        <taxon>Pseudomonadota</taxon>
        <taxon>Gammaproteobacteria</taxon>
        <taxon>Cardiobacteriales</taxon>
        <taxon>Cardiobacteriaceae</taxon>
        <taxon>Suttonella</taxon>
    </lineage>
</organism>
<dbReference type="InterPro" id="IPR036837">
    <property type="entry name" value="Cation_efflux_CTD_sf"/>
</dbReference>
<evidence type="ECO:0000313" key="13">
    <source>
        <dbReference type="EMBL" id="SUO93563.1"/>
    </source>
</evidence>
<dbReference type="NCBIfam" id="TIGR01297">
    <property type="entry name" value="CDF"/>
    <property type="match status" value="1"/>
</dbReference>
<feature type="transmembrane region" description="Helical" evidence="10">
    <location>
        <begin position="80"/>
        <end position="102"/>
    </location>
</feature>
<dbReference type="GO" id="GO:0015093">
    <property type="term" value="F:ferrous iron transmembrane transporter activity"/>
    <property type="evidence" value="ECO:0007669"/>
    <property type="project" value="TreeGrafter"/>
</dbReference>
<evidence type="ECO:0000256" key="8">
    <source>
        <dbReference type="ARBA" id="ARBA00022989"/>
    </source>
</evidence>
<keyword evidence="14" id="KW-1185">Reference proteome</keyword>
<keyword evidence="7" id="KW-0864">Zinc transport</keyword>
<protein>
    <submittedName>
        <fullName evidence="13">Ferrous-iron efflux pump FieF</fullName>
    </submittedName>
</protein>
<dbReference type="InterPro" id="IPR027469">
    <property type="entry name" value="Cation_efflux_TMD_sf"/>
</dbReference>
<feature type="transmembrane region" description="Helical" evidence="10">
    <location>
        <begin position="153"/>
        <end position="175"/>
    </location>
</feature>
<dbReference type="InterPro" id="IPR050291">
    <property type="entry name" value="CDF_Transporter"/>
</dbReference>
<feature type="domain" description="Cation efflux protein transmembrane" evidence="11">
    <location>
        <begin position="13"/>
        <end position="206"/>
    </location>
</feature>
<keyword evidence="7" id="KW-0862">Zinc</keyword>
<dbReference type="Gene3D" id="1.20.1510.10">
    <property type="entry name" value="Cation efflux protein transmembrane domain"/>
    <property type="match status" value="1"/>
</dbReference>
<evidence type="ECO:0000256" key="6">
    <source>
        <dbReference type="ARBA" id="ARBA00022692"/>
    </source>
</evidence>
<evidence type="ECO:0000256" key="1">
    <source>
        <dbReference type="ARBA" id="ARBA00004141"/>
    </source>
</evidence>
<keyword evidence="4" id="KW-1003">Cell membrane</keyword>
<dbReference type="SUPFAM" id="SSF161111">
    <property type="entry name" value="Cation efflux protein transmembrane domain-like"/>
    <property type="match status" value="1"/>
</dbReference>
<feature type="transmembrane region" description="Helical" evidence="10">
    <location>
        <begin position="12"/>
        <end position="32"/>
    </location>
</feature>
<comment type="subcellular location">
    <subcellularLocation>
        <location evidence="1">Membrane</location>
        <topology evidence="1">Multi-pass membrane protein</topology>
    </subcellularLocation>
</comment>
<dbReference type="PANTHER" id="PTHR43840">
    <property type="entry name" value="MITOCHONDRIAL METAL TRANSPORTER 1-RELATED"/>
    <property type="match status" value="1"/>
</dbReference>
<keyword evidence="9 10" id="KW-0472">Membrane</keyword>
<feature type="transmembrane region" description="Helical" evidence="10">
    <location>
        <begin position="114"/>
        <end position="133"/>
    </location>
</feature>
<dbReference type="GO" id="GO:0015341">
    <property type="term" value="F:zinc efflux antiporter activity"/>
    <property type="evidence" value="ECO:0007669"/>
    <property type="project" value="TreeGrafter"/>
</dbReference>